<evidence type="ECO:0000313" key="2">
    <source>
        <dbReference type="EMBL" id="RAP77231.1"/>
    </source>
</evidence>
<reference evidence="2 3" key="1">
    <citation type="submission" date="2018-06" db="EMBL/GenBank/DDBJ databases">
        <title>Paenibacillus montanisoli sp. nov., isolated from mountain area soil.</title>
        <authorList>
            <person name="Wu M."/>
        </authorList>
    </citation>
    <scope>NUCLEOTIDE SEQUENCE [LARGE SCALE GENOMIC DNA]</scope>
    <source>
        <strain evidence="2 3">RA17</strain>
    </source>
</reference>
<dbReference type="Pfam" id="PF01636">
    <property type="entry name" value="APH"/>
    <property type="match status" value="1"/>
</dbReference>
<dbReference type="PANTHER" id="PTHR21310:SF15">
    <property type="entry name" value="AMINOGLYCOSIDE PHOSPHOTRANSFERASE DOMAIN-CONTAINING PROTEIN"/>
    <property type="match status" value="1"/>
</dbReference>
<dbReference type="Gene3D" id="3.30.200.150">
    <property type="match status" value="1"/>
</dbReference>
<dbReference type="AlphaFoldDB" id="A0A328U758"/>
<dbReference type="InterPro" id="IPR051678">
    <property type="entry name" value="AGP_Transferase"/>
</dbReference>
<dbReference type="InterPro" id="IPR002575">
    <property type="entry name" value="Aminoglycoside_PTrfase"/>
</dbReference>
<dbReference type="InterPro" id="IPR011009">
    <property type="entry name" value="Kinase-like_dom_sf"/>
</dbReference>
<dbReference type="SUPFAM" id="SSF56112">
    <property type="entry name" value="Protein kinase-like (PK-like)"/>
    <property type="match status" value="1"/>
</dbReference>
<dbReference type="RefSeq" id="WP_112880356.1">
    <property type="nucleotide sequence ID" value="NZ_QLUW01000001.1"/>
</dbReference>
<evidence type="ECO:0000313" key="3">
    <source>
        <dbReference type="Proteomes" id="UP000249260"/>
    </source>
</evidence>
<dbReference type="Proteomes" id="UP000249260">
    <property type="component" value="Unassembled WGS sequence"/>
</dbReference>
<dbReference type="OrthoDB" id="2568768at2"/>
<accession>A0A328U758</accession>
<keyword evidence="3" id="KW-1185">Reference proteome</keyword>
<comment type="caution">
    <text evidence="2">The sequence shown here is derived from an EMBL/GenBank/DDBJ whole genome shotgun (WGS) entry which is preliminary data.</text>
</comment>
<evidence type="ECO:0000259" key="1">
    <source>
        <dbReference type="Pfam" id="PF01636"/>
    </source>
</evidence>
<dbReference type="EMBL" id="QLUW01000001">
    <property type="protein sequence ID" value="RAP77231.1"/>
    <property type="molecule type" value="Genomic_DNA"/>
</dbReference>
<dbReference type="PANTHER" id="PTHR21310">
    <property type="entry name" value="AMINOGLYCOSIDE PHOSPHOTRANSFERASE-RELATED-RELATED"/>
    <property type="match status" value="1"/>
</dbReference>
<organism evidence="2 3">
    <name type="scientific">Paenibacillus montanisoli</name>
    <dbReference type="NCBI Taxonomy" id="2081970"/>
    <lineage>
        <taxon>Bacteria</taxon>
        <taxon>Bacillati</taxon>
        <taxon>Bacillota</taxon>
        <taxon>Bacilli</taxon>
        <taxon>Bacillales</taxon>
        <taxon>Paenibacillaceae</taxon>
        <taxon>Paenibacillus</taxon>
    </lineage>
</organism>
<protein>
    <recommendedName>
        <fullName evidence="1">Aminoglycoside phosphotransferase domain-containing protein</fullName>
    </recommendedName>
</protein>
<sequence>MTAYEKPVIGIAELRDVLGGHFESTIEHIEQMQGGNLSRVYSFVHQGQPFVVKFSDLGDAYGTERYVSKLLSGQGIPFPRVLGEGDAGKLKYIILERIEGSILADCNTERQIALMPELIQLLTRINHLQVSNTNGYGWIKPDGSGTYPSWRDYLIDFFAEDQQGNFWEGWYDLFRTSCLERDVFEECYSRLIEYSAYNEPHRHFIHGDYSPWNILTNGQRITGIIDGNFAYGDFLVDVATLEMMMRGWGHDIVRYYQDNQEREGFVIPNFKERMIGARYLKGIDGLRFFAKMGWTDAYVNTRDFLLGLTN</sequence>
<proteinExistence type="predicted"/>
<name>A0A328U758_9BACL</name>
<feature type="domain" description="Aminoglycoside phosphotransferase" evidence="1">
    <location>
        <begin position="29"/>
        <end position="249"/>
    </location>
</feature>
<gene>
    <name evidence="2" type="ORF">DL346_01645</name>
</gene>
<dbReference type="Gene3D" id="3.90.1200.10">
    <property type="match status" value="1"/>
</dbReference>